<dbReference type="AlphaFoldDB" id="E2AQC2"/>
<name>E2AQC2_CAMFO</name>
<organism evidence="2">
    <name type="scientific">Camponotus floridanus</name>
    <name type="common">Florida carpenter ant</name>
    <dbReference type="NCBI Taxonomy" id="104421"/>
    <lineage>
        <taxon>Eukaryota</taxon>
        <taxon>Metazoa</taxon>
        <taxon>Ecdysozoa</taxon>
        <taxon>Arthropoda</taxon>
        <taxon>Hexapoda</taxon>
        <taxon>Insecta</taxon>
        <taxon>Pterygota</taxon>
        <taxon>Neoptera</taxon>
        <taxon>Endopterygota</taxon>
        <taxon>Hymenoptera</taxon>
        <taxon>Apocrita</taxon>
        <taxon>Aculeata</taxon>
        <taxon>Formicoidea</taxon>
        <taxon>Formicidae</taxon>
        <taxon>Formicinae</taxon>
        <taxon>Camponotus</taxon>
    </lineage>
</organism>
<reference evidence="1 2" key="1">
    <citation type="journal article" date="2010" name="Science">
        <title>Genomic comparison of the ants Camponotus floridanus and Harpegnathos saltator.</title>
        <authorList>
            <person name="Bonasio R."/>
            <person name="Zhang G."/>
            <person name="Ye C."/>
            <person name="Mutti N.S."/>
            <person name="Fang X."/>
            <person name="Qin N."/>
            <person name="Donahue G."/>
            <person name="Yang P."/>
            <person name="Li Q."/>
            <person name="Li C."/>
            <person name="Zhang P."/>
            <person name="Huang Z."/>
            <person name="Berger S.L."/>
            <person name="Reinberg D."/>
            <person name="Wang J."/>
            <person name="Liebig J."/>
        </authorList>
    </citation>
    <scope>NUCLEOTIDE SEQUENCE [LARGE SCALE GENOMIC DNA]</scope>
    <source>
        <strain evidence="2">C129</strain>
    </source>
</reference>
<keyword evidence="2" id="KW-1185">Reference proteome</keyword>
<sequence>MIEDAAMKDERGDDMPDNESNEWEVGQVLMCSSQSRDVFAVSHKSFDIYLCTLHAGKNFRIFIVHDGSRDNSASFIIKHYCKVLLSQTTTIYTIYRLALVIFNVTIPVIIVSGDVADGEWYVGFILNSSKKIDISARFLKEIKSSALGTVNLKRLFCVDNEIVVCHVWNSLTVSQQRFMSSPTICRIRLQYEHAADVVMRLLSQYLCLHPLTNISKDLLISEMEIRKTRSRRNLSNEGGNDERHNLHTNVMYTTRRLFECILDSKNITLTMSTNKKNLISVLLFRFSLLLDNEVTQPASWPLAGTGRMGTGESNRFVDYQETPVTIGFTHRPARKNAVIVVAQMWCHILRSSVSDVTNSCSAIAMEKMHRKTSVNVSGLKVKVKVKVGKGKSAEKLVASCDNFKPFDCHVSVPFLQREICGSAYSGVSRIIVLQRNGTAAVAPSLGLQSCHTAASWTELPVSRTQVEKEFFQS</sequence>
<evidence type="ECO:0000313" key="2">
    <source>
        <dbReference type="Proteomes" id="UP000000311"/>
    </source>
</evidence>
<evidence type="ECO:0000313" key="1">
    <source>
        <dbReference type="EMBL" id="EFN64365.1"/>
    </source>
</evidence>
<proteinExistence type="predicted"/>
<protein>
    <submittedName>
        <fullName evidence="1">Uncharacterized protein</fullName>
    </submittedName>
</protein>
<accession>E2AQC2</accession>
<gene>
    <name evidence="1" type="ORF">EAG_08071</name>
</gene>
<dbReference type="EMBL" id="GL441722">
    <property type="protein sequence ID" value="EFN64365.1"/>
    <property type="molecule type" value="Genomic_DNA"/>
</dbReference>
<dbReference type="Proteomes" id="UP000000311">
    <property type="component" value="Unassembled WGS sequence"/>
</dbReference>
<dbReference type="InParanoid" id="E2AQC2"/>